<dbReference type="Proteomes" id="UP001276902">
    <property type="component" value="Unassembled WGS sequence"/>
</dbReference>
<dbReference type="InterPro" id="IPR036095">
    <property type="entry name" value="PTS_EIIB-like_sf"/>
</dbReference>
<evidence type="ECO:0000259" key="2">
    <source>
        <dbReference type="PROSITE" id="PS51099"/>
    </source>
</evidence>
<reference evidence="4 5" key="1">
    <citation type="submission" date="2018-05" db="EMBL/GenBank/DDBJ databases">
        <title>Genomic Encyclopedia of Type Strains, Phase IV (KMG-IV): sequencing the most valuable type-strain genomes for metagenomic binning, comparative biology and taxonomic classification.</title>
        <authorList>
            <person name="Goeker M."/>
        </authorList>
    </citation>
    <scope>NUCLEOTIDE SEQUENCE [LARGE SCALE GENOMIC DNA]</scope>
    <source>
        <strain evidence="4 5">JC118</strain>
    </source>
</reference>
<keyword evidence="1" id="KW-0808">Transferase</keyword>
<evidence type="ECO:0000313" key="5">
    <source>
        <dbReference type="Proteomes" id="UP000247612"/>
    </source>
</evidence>
<keyword evidence="3" id="KW-0762">Sugar transport</keyword>
<evidence type="ECO:0000256" key="1">
    <source>
        <dbReference type="ARBA" id="ARBA00022679"/>
    </source>
</evidence>
<organism evidence="4 5">
    <name type="scientific">Dielma fastidiosa</name>
    <dbReference type="NCBI Taxonomy" id="1034346"/>
    <lineage>
        <taxon>Bacteria</taxon>
        <taxon>Bacillati</taxon>
        <taxon>Bacillota</taxon>
        <taxon>Erysipelotrichia</taxon>
        <taxon>Erysipelotrichales</taxon>
        <taxon>Erysipelotrichaceae</taxon>
        <taxon>Dielma</taxon>
    </lineage>
</organism>
<dbReference type="AlphaFoldDB" id="A0A2V2EZY3"/>
<evidence type="ECO:0000313" key="4">
    <source>
        <dbReference type="EMBL" id="PXX80008.1"/>
    </source>
</evidence>
<name>A0A2V2EZY3_9FIRM</name>
<reference evidence="3" key="2">
    <citation type="submission" date="2022-03" db="EMBL/GenBank/DDBJ databases">
        <title>First case of bacteraemia caused by Dielma fastidiosa in a patient hospitalised with diverticulitis.</title>
        <authorList>
            <person name="Forman-Ankjaer B."/>
            <person name="Hvid-Jensen F."/>
            <person name="Kobel C.M."/>
            <person name="Greve T."/>
        </authorList>
    </citation>
    <scope>NUCLEOTIDE SEQUENCE</scope>
    <source>
        <strain evidence="3">AUH_DF_2021</strain>
    </source>
</reference>
<dbReference type="SUPFAM" id="SSF52794">
    <property type="entry name" value="PTS system IIB component-like"/>
    <property type="match status" value="1"/>
</dbReference>
<feature type="domain" description="PTS EIIB type-2" evidence="2">
    <location>
        <begin position="2"/>
        <end position="93"/>
    </location>
</feature>
<dbReference type="RefSeq" id="WP_022937807.1">
    <property type="nucleotide sequence ID" value="NZ_BAABZA010000005.1"/>
</dbReference>
<evidence type="ECO:0000313" key="3">
    <source>
        <dbReference type="EMBL" id="MDY5168132.1"/>
    </source>
</evidence>
<dbReference type="GO" id="GO:0008982">
    <property type="term" value="F:protein-N(PI)-phosphohistidine-sugar phosphotransferase activity"/>
    <property type="evidence" value="ECO:0007669"/>
    <property type="project" value="InterPro"/>
</dbReference>
<sequence>MLKVVVACGCGMGSSQMMKMRAQEVFKKLNVQVSLHHTSIDEASSSANEYDLIIVSEALVRNFKNTKAKVIGLKNIMSKAEMEQKILESGIIE</sequence>
<dbReference type="GeneID" id="94441926"/>
<dbReference type="PROSITE" id="PS51099">
    <property type="entry name" value="PTS_EIIB_TYPE_2"/>
    <property type="match status" value="1"/>
</dbReference>
<keyword evidence="3" id="KW-0813">Transport</keyword>
<dbReference type="EMBL" id="QJKH01000004">
    <property type="protein sequence ID" value="PXX80008.1"/>
    <property type="molecule type" value="Genomic_DNA"/>
</dbReference>
<accession>A0A2V2EZY3</accession>
<protein>
    <submittedName>
        <fullName evidence="3">PTS sugar transporter subunit IIB</fullName>
    </submittedName>
    <submittedName>
        <fullName evidence="4">PTS system IIB component (L-Asc family)</fullName>
    </submittedName>
</protein>
<dbReference type="CDD" id="cd05563">
    <property type="entry name" value="PTS_IIB_ascorbate"/>
    <property type="match status" value="1"/>
</dbReference>
<dbReference type="Pfam" id="PF02302">
    <property type="entry name" value="PTS_IIB"/>
    <property type="match status" value="1"/>
</dbReference>
<proteinExistence type="predicted"/>
<comment type="caution">
    <text evidence="4">The sequence shown here is derived from an EMBL/GenBank/DDBJ whole genome shotgun (WGS) entry which is preliminary data.</text>
</comment>
<dbReference type="GO" id="GO:0009401">
    <property type="term" value="P:phosphoenolpyruvate-dependent sugar phosphotransferase system"/>
    <property type="evidence" value="ECO:0007669"/>
    <property type="project" value="InterPro"/>
</dbReference>
<dbReference type="EMBL" id="JALDAW010000013">
    <property type="protein sequence ID" value="MDY5168132.1"/>
    <property type="molecule type" value="Genomic_DNA"/>
</dbReference>
<dbReference type="Proteomes" id="UP000247612">
    <property type="component" value="Unassembled WGS sequence"/>
</dbReference>
<gene>
    <name evidence="4" type="ORF">DES51_10410</name>
    <name evidence="3" type="ORF">MQE39_08380</name>
</gene>
<dbReference type="Gene3D" id="3.40.50.2300">
    <property type="match status" value="1"/>
</dbReference>
<dbReference type="InterPro" id="IPR013011">
    <property type="entry name" value="PTS_EIIB_2"/>
</dbReference>
<dbReference type="OrthoDB" id="6603449at2"/>
<dbReference type="STRING" id="1034346.GCA_000313565_01504"/>
<dbReference type="InterPro" id="IPR003501">
    <property type="entry name" value="PTS_EIIB_2/3"/>
</dbReference>
<keyword evidence="5" id="KW-1185">Reference proteome</keyword>